<evidence type="ECO:0000313" key="1">
    <source>
        <dbReference type="EMBL" id="KIY20756.1"/>
    </source>
</evidence>
<dbReference type="InterPro" id="IPR025619">
    <property type="entry name" value="YlzJ"/>
</dbReference>
<organism evidence="1 2">
    <name type="scientific">Mesobacillus subterraneus</name>
    <dbReference type="NCBI Taxonomy" id="285983"/>
    <lineage>
        <taxon>Bacteria</taxon>
        <taxon>Bacillati</taxon>
        <taxon>Bacillota</taxon>
        <taxon>Bacilli</taxon>
        <taxon>Bacillales</taxon>
        <taxon>Bacillaceae</taxon>
        <taxon>Mesobacillus</taxon>
    </lineage>
</organism>
<evidence type="ECO:0000313" key="2">
    <source>
        <dbReference type="Proteomes" id="UP000032512"/>
    </source>
</evidence>
<dbReference type="Proteomes" id="UP000032512">
    <property type="component" value="Unassembled WGS sequence"/>
</dbReference>
<dbReference type="RefSeq" id="WP_044396204.1">
    <property type="nucleotide sequence ID" value="NZ_JXIQ01000187.1"/>
</dbReference>
<keyword evidence="2" id="KW-1185">Reference proteome</keyword>
<gene>
    <name evidence="1" type="ORF">UB32_17510</name>
</gene>
<comment type="caution">
    <text evidence="1">The sequence shown here is derived from an EMBL/GenBank/DDBJ whole genome shotgun (WGS) entry which is preliminary data.</text>
</comment>
<sequence>MILYTMVPLEQVFPYSEEEGNNQVMISYNGIPLMAEWTENHEYRIVRVMSTDPNHYMDPVCKPGSTISLR</sequence>
<dbReference type="OrthoDB" id="1683573at2"/>
<protein>
    <submittedName>
        <fullName evidence="1">Ribonuclease</fullName>
    </submittedName>
</protein>
<dbReference type="PATRIC" id="fig|285983.3.peg.2978"/>
<dbReference type="EMBL" id="JXIQ01000187">
    <property type="protein sequence ID" value="KIY20756.1"/>
    <property type="molecule type" value="Genomic_DNA"/>
</dbReference>
<name>A0A0D6Z6V6_9BACI</name>
<dbReference type="AlphaFoldDB" id="A0A0D6Z6V6"/>
<reference evidence="1 2" key="1">
    <citation type="submission" date="2015-01" db="EMBL/GenBank/DDBJ databases">
        <title>Draft genome sequences of the supercritical CO2 tolerant bacteria Bacillus subterraneus MITOT1 and Bacillus cereus MIT0214.</title>
        <authorList>
            <person name="Peet K.C."/>
            <person name="Thompson J.R."/>
        </authorList>
    </citation>
    <scope>NUCLEOTIDE SEQUENCE [LARGE SCALE GENOMIC DNA]</scope>
    <source>
        <strain evidence="1 2">MITOT1</strain>
    </source>
</reference>
<proteinExistence type="predicted"/>
<accession>A0A0D6Z6V6</accession>
<dbReference type="Pfam" id="PF14035">
    <property type="entry name" value="YlzJ"/>
    <property type="match status" value="1"/>
</dbReference>